<evidence type="ECO:0000313" key="2">
    <source>
        <dbReference type="Proteomes" id="UP000195570"/>
    </source>
</evidence>
<reference evidence="1" key="1">
    <citation type="submission" date="2016-09" db="EMBL/GenBank/DDBJ databases">
        <authorList>
            <person name="Hebert L."/>
            <person name="Moumen B."/>
        </authorList>
    </citation>
    <scope>NUCLEOTIDE SEQUENCE [LARGE SCALE GENOMIC DNA]</scope>
    <source>
        <strain evidence="1">OVI</strain>
    </source>
</reference>
<comment type="caution">
    <text evidence="1">The sequence shown here is derived from an EMBL/GenBank/DDBJ whole genome shotgun (WGS) entry which is preliminary data.</text>
</comment>
<dbReference type="VEuPathDB" id="TriTrypDB:TEOVI_000245500"/>
<gene>
    <name evidence="1" type="ORF">TEOVI_000245500</name>
</gene>
<dbReference type="AlphaFoldDB" id="A0A1G4IFJ5"/>
<accession>A0A1G4IFJ5</accession>
<dbReference type="Proteomes" id="UP000195570">
    <property type="component" value="Unassembled WGS sequence"/>
</dbReference>
<protein>
    <submittedName>
        <fullName evidence="1">Uncharacterized protein</fullName>
    </submittedName>
</protein>
<organism evidence="1 2">
    <name type="scientific">Trypanosoma equiperdum</name>
    <dbReference type="NCBI Taxonomy" id="5694"/>
    <lineage>
        <taxon>Eukaryota</taxon>
        <taxon>Discoba</taxon>
        <taxon>Euglenozoa</taxon>
        <taxon>Kinetoplastea</taxon>
        <taxon>Metakinetoplastina</taxon>
        <taxon>Trypanosomatida</taxon>
        <taxon>Trypanosomatidae</taxon>
        <taxon>Trypanosoma</taxon>
    </lineage>
</organism>
<dbReference type="RefSeq" id="XP_067081633.1">
    <property type="nucleotide sequence ID" value="XM_067225532.1"/>
</dbReference>
<dbReference type="GeneID" id="92376395"/>
<dbReference type="EMBL" id="CZPT02001527">
    <property type="protein sequence ID" value="SCU70880.1"/>
    <property type="molecule type" value="Genomic_DNA"/>
</dbReference>
<evidence type="ECO:0000313" key="1">
    <source>
        <dbReference type="EMBL" id="SCU70880.1"/>
    </source>
</evidence>
<proteinExistence type="predicted"/>
<name>A0A1G4IFJ5_TRYEQ</name>
<sequence>MEHIPAEASADITREQNELKLLNECFSNARAIHLIVSHSLMPTSGAALCSSLLNEEVQSYLREVLHKYSATAAMRKKLKSVKILYFLQCLTDEKVRDEFICAAAHPSFSESL</sequence>
<keyword evidence="2" id="KW-1185">Reference proteome</keyword>